<name>A0ABM6JKB5_9GAMM</name>
<keyword evidence="1" id="KW-1003">Cell membrane</keyword>
<keyword evidence="2" id="KW-0997">Cell inner membrane</keyword>
<keyword evidence="4" id="KW-0808">Transferase</keyword>
<gene>
    <name evidence="6" type="ORF">SJ2017_1336</name>
</gene>
<dbReference type="Proteomes" id="UP000191820">
    <property type="component" value="Chromosome"/>
</dbReference>
<dbReference type="InterPro" id="IPR009993">
    <property type="entry name" value="WecF"/>
</dbReference>
<evidence type="ECO:0000256" key="3">
    <source>
        <dbReference type="ARBA" id="ARBA00022676"/>
    </source>
</evidence>
<dbReference type="EMBL" id="CP020472">
    <property type="protein sequence ID" value="ARD21660.1"/>
    <property type="molecule type" value="Genomic_DNA"/>
</dbReference>
<proteinExistence type="predicted"/>
<keyword evidence="7" id="KW-1185">Reference proteome</keyword>
<keyword evidence="5" id="KW-0472">Membrane</keyword>
<organism evidence="6 7">
    <name type="scientific">Shewanella japonica</name>
    <dbReference type="NCBI Taxonomy" id="93973"/>
    <lineage>
        <taxon>Bacteria</taxon>
        <taxon>Pseudomonadati</taxon>
        <taxon>Pseudomonadota</taxon>
        <taxon>Gammaproteobacteria</taxon>
        <taxon>Alteromonadales</taxon>
        <taxon>Shewanellaceae</taxon>
        <taxon>Shewanella</taxon>
    </lineage>
</organism>
<evidence type="ECO:0000256" key="1">
    <source>
        <dbReference type="ARBA" id="ARBA00022475"/>
    </source>
</evidence>
<keyword evidence="3" id="KW-0328">Glycosyltransferase</keyword>
<reference evidence="6 7" key="1">
    <citation type="submission" date="2017-03" db="EMBL/GenBank/DDBJ databases">
        <title>Genome sequencing of Shewanella japonica KCTC 22435.</title>
        <authorList>
            <person name="Kim K.M."/>
        </authorList>
    </citation>
    <scope>NUCLEOTIDE SEQUENCE [LARGE SCALE GENOMIC DNA]</scope>
    <source>
        <strain evidence="6 7">KCTC 22435</strain>
    </source>
</reference>
<dbReference type="Pfam" id="PF07429">
    <property type="entry name" value="Glyco_transf_56"/>
    <property type="match status" value="1"/>
</dbReference>
<evidence type="ECO:0008006" key="8">
    <source>
        <dbReference type="Google" id="ProtNLM"/>
    </source>
</evidence>
<evidence type="ECO:0000313" key="7">
    <source>
        <dbReference type="Proteomes" id="UP000191820"/>
    </source>
</evidence>
<evidence type="ECO:0000256" key="2">
    <source>
        <dbReference type="ARBA" id="ARBA00022519"/>
    </source>
</evidence>
<protein>
    <recommendedName>
        <fullName evidence="8">4-alpha-L-fucosyltransferase</fullName>
    </recommendedName>
</protein>
<accession>A0ABM6JKB5</accession>
<evidence type="ECO:0000313" key="6">
    <source>
        <dbReference type="EMBL" id="ARD21660.1"/>
    </source>
</evidence>
<evidence type="ECO:0000256" key="5">
    <source>
        <dbReference type="ARBA" id="ARBA00023136"/>
    </source>
</evidence>
<evidence type="ECO:0000256" key="4">
    <source>
        <dbReference type="ARBA" id="ARBA00022679"/>
    </source>
</evidence>
<sequence>MIKVLHISINAHNCKNKFLPNYKVFLEAEFSKVHNDFIYLGDHTGLVIDEKTLIIPDEFYSAIKILISVNKYNKVIFHSLPSNKILFVLSFFIGRFSHIDFVLWGGEIHHKNVMASSIRSKVKNYFAKQFLRKIKNYITYIKSDFELIQLISKNSNLINLGAIYPSNICGQIESDTIIHKTDNRVLIGNSAIKRNNHFDVIKKLASKKLNNIDVYLPLAYGNVGDYSDSLIKYTANHLSYCRVHPLMNFIEFESYLRLLSTMTAAIFYNDGQQAMGNILQLFYYKVKVFLKKDSNAWCLVTELGFVVYSIDDFNLELDELVLEENKNNAIRLFSYQTTTNHYERYFSSIK</sequence>
<dbReference type="RefSeq" id="WP_080915269.1">
    <property type="nucleotide sequence ID" value="NZ_CP020472.1"/>
</dbReference>